<evidence type="ECO:0000256" key="3">
    <source>
        <dbReference type="ARBA" id="ARBA00022448"/>
    </source>
</evidence>
<evidence type="ECO:0000256" key="1">
    <source>
        <dbReference type="ARBA" id="ARBA00004651"/>
    </source>
</evidence>
<protein>
    <submittedName>
        <fullName evidence="12">Major facilitator superfamily transporter</fullName>
    </submittedName>
</protein>
<evidence type="ECO:0000256" key="7">
    <source>
        <dbReference type="ARBA" id="ARBA00023136"/>
    </source>
</evidence>
<dbReference type="InterPro" id="IPR036259">
    <property type="entry name" value="MFS_trans_sf"/>
</dbReference>
<evidence type="ECO:0000256" key="2">
    <source>
        <dbReference type="ARBA" id="ARBA00007520"/>
    </source>
</evidence>
<dbReference type="GO" id="GO:0005886">
    <property type="term" value="C:plasma membrane"/>
    <property type="evidence" value="ECO:0007669"/>
    <property type="project" value="UniProtKB-SubCell"/>
</dbReference>
<evidence type="ECO:0000259" key="11">
    <source>
        <dbReference type="PROSITE" id="PS50850"/>
    </source>
</evidence>
<evidence type="ECO:0000256" key="5">
    <source>
        <dbReference type="ARBA" id="ARBA00022692"/>
    </source>
</evidence>
<evidence type="ECO:0000256" key="9">
    <source>
        <dbReference type="SAM" id="MobiDB-lite"/>
    </source>
</evidence>
<feature type="region of interest" description="Disordered" evidence="9">
    <location>
        <begin position="1"/>
        <end position="55"/>
    </location>
</feature>
<feature type="transmembrane region" description="Helical" evidence="10">
    <location>
        <begin position="314"/>
        <end position="337"/>
    </location>
</feature>
<dbReference type="Gene3D" id="1.20.1720.10">
    <property type="entry name" value="Multidrug resistance protein D"/>
    <property type="match status" value="1"/>
</dbReference>
<feature type="transmembrane region" description="Helical" evidence="10">
    <location>
        <begin position="198"/>
        <end position="218"/>
    </location>
</feature>
<dbReference type="Pfam" id="PF07690">
    <property type="entry name" value="MFS_1"/>
    <property type="match status" value="1"/>
</dbReference>
<feature type="transmembrane region" description="Helical" evidence="10">
    <location>
        <begin position="401"/>
        <end position="422"/>
    </location>
</feature>
<dbReference type="InterPro" id="IPR011701">
    <property type="entry name" value="MFS"/>
</dbReference>
<keyword evidence="8" id="KW-0325">Glycoprotein</keyword>
<feature type="transmembrane region" description="Helical" evidence="10">
    <location>
        <begin position="172"/>
        <end position="192"/>
    </location>
</feature>
<dbReference type="PROSITE" id="PS50850">
    <property type="entry name" value="MFS"/>
    <property type="match status" value="1"/>
</dbReference>
<comment type="similarity">
    <text evidence="2">Belongs to the major facilitator superfamily. TCR/Tet family.</text>
</comment>
<dbReference type="FunFam" id="1.20.1720.10:FF:000012">
    <property type="entry name" value="MFS toxin efflux pump (AflT)"/>
    <property type="match status" value="1"/>
</dbReference>
<feature type="transmembrane region" description="Helical" evidence="10">
    <location>
        <begin position="487"/>
        <end position="508"/>
    </location>
</feature>
<feature type="domain" description="Major facilitator superfamily (MFS) profile" evidence="11">
    <location>
        <begin position="77"/>
        <end position="582"/>
    </location>
</feature>
<keyword evidence="6 10" id="KW-1133">Transmembrane helix</keyword>
<dbReference type="FunCoup" id="A0A136IMQ8">
    <property type="interactions" value="63"/>
</dbReference>
<dbReference type="GO" id="GO:0022857">
    <property type="term" value="F:transmembrane transporter activity"/>
    <property type="evidence" value="ECO:0007669"/>
    <property type="project" value="InterPro"/>
</dbReference>
<dbReference type="FunFam" id="1.20.1250.20:FF:000196">
    <property type="entry name" value="MFS toxin efflux pump (AflT)"/>
    <property type="match status" value="1"/>
</dbReference>
<feature type="transmembrane region" description="Helical" evidence="10">
    <location>
        <begin position="141"/>
        <end position="160"/>
    </location>
</feature>
<reference evidence="13" key="1">
    <citation type="submission" date="2016-02" db="EMBL/GenBank/DDBJ databases">
        <title>Draft genome sequence of Microdochium bolleyi, a fungal endophyte of beachgrass.</title>
        <authorList>
            <consortium name="DOE Joint Genome Institute"/>
            <person name="David A.S."/>
            <person name="May G."/>
            <person name="Haridas S."/>
            <person name="Lim J."/>
            <person name="Wang M."/>
            <person name="Labutti K."/>
            <person name="Lipzen A."/>
            <person name="Barry K."/>
            <person name="Grigoriev I.V."/>
        </authorList>
    </citation>
    <scope>NUCLEOTIDE SEQUENCE [LARGE SCALE GENOMIC DNA]</scope>
    <source>
        <strain evidence="13">J235TASD1</strain>
    </source>
</reference>
<feature type="transmembrane region" description="Helical" evidence="10">
    <location>
        <begin position="284"/>
        <end position="302"/>
    </location>
</feature>
<dbReference type="EMBL" id="KQ964272">
    <property type="protein sequence ID" value="KXJ85929.1"/>
    <property type="molecule type" value="Genomic_DNA"/>
</dbReference>
<comment type="subcellular location">
    <subcellularLocation>
        <location evidence="1">Cell membrane</location>
        <topology evidence="1">Multi-pass membrane protein</topology>
    </subcellularLocation>
</comment>
<proteinExistence type="inferred from homology"/>
<dbReference type="AlphaFoldDB" id="A0A136IMQ8"/>
<feature type="transmembrane region" description="Helical" evidence="10">
    <location>
        <begin position="112"/>
        <end position="135"/>
    </location>
</feature>
<feature type="transmembrane region" description="Helical" evidence="10">
    <location>
        <begin position="72"/>
        <end position="91"/>
    </location>
</feature>
<keyword evidence="7 10" id="KW-0472">Membrane</keyword>
<feature type="transmembrane region" description="Helical" evidence="10">
    <location>
        <begin position="357"/>
        <end position="380"/>
    </location>
</feature>
<feature type="transmembrane region" description="Helical" evidence="10">
    <location>
        <begin position="448"/>
        <end position="466"/>
    </location>
</feature>
<dbReference type="Gene3D" id="1.20.1250.20">
    <property type="entry name" value="MFS general substrate transporter like domains"/>
    <property type="match status" value="1"/>
</dbReference>
<feature type="transmembrane region" description="Helical" evidence="10">
    <location>
        <begin position="560"/>
        <end position="579"/>
    </location>
</feature>
<evidence type="ECO:0000256" key="6">
    <source>
        <dbReference type="ARBA" id="ARBA00022989"/>
    </source>
</evidence>
<evidence type="ECO:0000256" key="4">
    <source>
        <dbReference type="ARBA" id="ARBA00022475"/>
    </source>
</evidence>
<sequence length="592" mass="62370">MVSEKPLDVSSLSSISARNSRDLPSSRPPHTILEKITTARSLPAEPEDTSSSPAAIARIPTREDGTPYPSGAPLGLIVLALCLAVFLMALDNSIITTAIPRISDDFNSLSDVGWYGAAYLLTQASLQLLFGRFYTYLPTKLVFLAAISIFELGSLICGVAPNSVTLIVGRAIAGIGAAGIFSGGLLILAHSLPLAKRPLYTGLIGGMYGIASVAGPLLGGAFTDRVSWRWCFYINLPIGAVTLVVITVFYHDPAPQRDSSAAAENGGTTTPTTLLGKIRRFDPVGNALFMPAVVSLLLALQWGGTTYPWSSPRIIALFVVAVVLLAAFLGVQVYLSLYSSTPGNATLPLRILRNRSVWASGFFSFTQGSSFFIFIFYIPIWFQAVQGVSAVDSGIRNLPMLIANILGSIGAGALVTTFGYYAPFMLASTLFSSVGAGLMTTWTPSSPMGVWIGYQIILGLGPGFGFQQPLMAVQTVLDMADVPTGTALIVFLQFLGGALFIAVGQTVFTNRLAQEIVATLPGVDPAIILASGATNLKNILSADQLVQAIAAYNTALTTTFFVGVGLAVATLVGSSLVEWKSVKGKNIEMGMA</sequence>
<keyword evidence="3" id="KW-0813">Transport</keyword>
<keyword evidence="5 10" id="KW-0812">Transmembrane</keyword>
<dbReference type="PANTHER" id="PTHR23501">
    <property type="entry name" value="MAJOR FACILITATOR SUPERFAMILY"/>
    <property type="match status" value="1"/>
</dbReference>
<dbReference type="OrthoDB" id="10021397at2759"/>
<dbReference type="InterPro" id="IPR020846">
    <property type="entry name" value="MFS_dom"/>
</dbReference>
<accession>A0A136IMQ8</accession>
<dbReference type="CDD" id="cd17502">
    <property type="entry name" value="MFS_Azr1_MDR_like"/>
    <property type="match status" value="1"/>
</dbReference>
<evidence type="ECO:0000256" key="8">
    <source>
        <dbReference type="ARBA" id="ARBA00023180"/>
    </source>
</evidence>
<dbReference type="Proteomes" id="UP000070501">
    <property type="component" value="Unassembled WGS sequence"/>
</dbReference>
<gene>
    <name evidence="12" type="ORF">Micbo1qcDRAFT_127114</name>
</gene>
<dbReference type="FunFam" id="1.20.1250.20:FF:000489">
    <property type="entry name" value="MFS general substrate transporter"/>
    <property type="match status" value="1"/>
</dbReference>
<dbReference type="InParanoid" id="A0A136IMQ8"/>
<evidence type="ECO:0000313" key="13">
    <source>
        <dbReference type="Proteomes" id="UP000070501"/>
    </source>
</evidence>
<dbReference type="PANTHER" id="PTHR23501:SF199">
    <property type="entry name" value="MFS EFFLUX TRANSPORTER INPD-RELATED"/>
    <property type="match status" value="1"/>
</dbReference>
<organism evidence="12 13">
    <name type="scientific">Microdochium bolleyi</name>
    <dbReference type="NCBI Taxonomy" id="196109"/>
    <lineage>
        <taxon>Eukaryota</taxon>
        <taxon>Fungi</taxon>
        <taxon>Dikarya</taxon>
        <taxon>Ascomycota</taxon>
        <taxon>Pezizomycotina</taxon>
        <taxon>Sordariomycetes</taxon>
        <taxon>Xylariomycetidae</taxon>
        <taxon>Xylariales</taxon>
        <taxon>Microdochiaceae</taxon>
        <taxon>Microdochium</taxon>
    </lineage>
</organism>
<dbReference type="SUPFAM" id="SSF103473">
    <property type="entry name" value="MFS general substrate transporter"/>
    <property type="match status" value="2"/>
</dbReference>
<keyword evidence="13" id="KW-1185">Reference proteome</keyword>
<evidence type="ECO:0000313" key="12">
    <source>
        <dbReference type="EMBL" id="KXJ85929.1"/>
    </source>
</evidence>
<name>A0A136IMQ8_9PEZI</name>
<keyword evidence="4" id="KW-1003">Cell membrane</keyword>
<feature type="transmembrane region" description="Helical" evidence="10">
    <location>
        <begin position="230"/>
        <end position="250"/>
    </location>
</feature>
<evidence type="ECO:0000256" key="10">
    <source>
        <dbReference type="SAM" id="Phobius"/>
    </source>
</evidence>
<dbReference type="PRINTS" id="PR01036">
    <property type="entry name" value="TCRTETB"/>
</dbReference>